<dbReference type="Proteomes" id="UP000006591">
    <property type="component" value="Chromosome 2"/>
</dbReference>
<keyword evidence="1" id="KW-0732">Signal</keyword>
<reference evidence="2" key="1">
    <citation type="submission" date="2015-04" db="UniProtKB">
        <authorList>
            <consortium name="EnsemblPlants"/>
        </authorList>
    </citation>
    <scope>IDENTIFICATION</scope>
    <source>
        <strain evidence="2">SL10</strain>
    </source>
</reference>
<proteinExistence type="predicted"/>
<dbReference type="Gramene" id="ONIVA02G30910.1">
    <property type="protein sequence ID" value="ONIVA02G30910.1"/>
    <property type="gene ID" value="ONIVA02G30910"/>
</dbReference>
<accession>A0A0E0GBB8</accession>
<dbReference type="HOGENOM" id="CLU_2658730_0_0_1"/>
<reference evidence="2" key="2">
    <citation type="submission" date="2018-04" db="EMBL/GenBank/DDBJ databases">
        <title>OnivRS2 (Oryza nivara Reference Sequence Version 2).</title>
        <authorList>
            <person name="Zhang J."/>
            <person name="Kudrna D."/>
            <person name="Lee S."/>
            <person name="Talag J."/>
            <person name="Rajasekar S."/>
            <person name="Welchert J."/>
            <person name="Hsing Y.-I."/>
            <person name="Wing R.A."/>
        </authorList>
    </citation>
    <scope>NUCLEOTIDE SEQUENCE [LARGE SCALE GENOMIC DNA]</scope>
    <source>
        <strain evidence="2">SL10</strain>
    </source>
</reference>
<organism evidence="2">
    <name type="scientific">Oryza nivara</name>
    <name type="common">Indian wild rice</name>
    <name type="synonym">Oryza sativa f. spontanea</name>
    <dbReference type="NCBI Taxonomy" id="4536"/>
    <lineage>
        <taxon>Eukaryota</taxon>
        <taxon>Viridiplantae</taxon>
        <taxon>Streptophyta</taxon>
        <taxon>Embryophyta</taxon>
        <taxon>Tracheophyta</taxon>
        <taxon>Spermatophyta</taxon>
        <taxon>Magnoliopsida</taxon>
        <taxon>Liliopsida</taxon>
        <taxon>Poales</taxon>
        <taxon>Poaceae</taxon>
        <taxon>BOP clade</taxon>
        <taxon>Oryzoideae</taxon>
        <taxon>Oryzeae</taxon>
        <taxon>Oryzinae</taxon>
        <taxon>Oryza</taxon>
    </lineage>
</organism>
<keyword evidence="3" id="KW-1185">Reference proteome</keyword>
<protein>
    <submittedName>
        <fullName evidence="2">Uncharacterized protein</fullName>
    </submittedName>
</protein>
<evidence type="ECO:0000313" key="3">
    <source>
        <dbReference type="Proteomes" id="UP000006591"/>
    </source>
</evidence>
<name>A0A0E0GBB8_ORYNI</name>
<feature type="signal peptide" evidence="1">
    <location>
        <begin position="1"/>
        <end position="17"/>
    </location>
</feature>
<feature type="chain" id="PRO_5005177207" evidence="1">
    <location>
        <begin position="18"/>
        <end position="76"/>
    </location>
</feature>
<evidence type="ECO:0000256" key="1">
    <source>
        <dbReference type="SAM" id="SignalP"/>
    </source>
</evidence>
<dbReference type="AlphaFoldDB" id="A0A0E0GBB8"/>
<dbReference type="EnsemblPlants" id="ONIVA02G30910.1">
    <property type="protein sequence ID" value="ONIVA02G30910.1"/>
    <property type="gene ID" value="ONIVA02G30910"/>
</dbReference>
<sequence length="76" mass="8885">MKMKMKMMVMMPLSLLGDFSSDKYLPGRAQAQKKIMHAKWQTVNHMRAPMSTLYDQRIIKGQSIFPIVFEENPSHK</sequence>
<evidence type="ECO:0000313" key="2">
    <source>
        <dbReference type="EnsemblPlants" id="ONIVA02G30910.1"/>
    </source>
</evidence>